<name>A0A7U3SN48_EPIFF</name>
<proteinExistence type="predicted"/>
<evidence type="ECO:0000313" key="3">
    <source>
        <dbReference type="Proteomes" id="UP000594364"/>
    </source>
</evidence>
<feature type="region of interest" description="Disordered" evidence="1">
    <location>
        <begin position="1"/>
        <end position="23"/>
    </location>
</feature>
<protein>
    <submittedName>
        <fullName evidence="2">Uncharacterized protein</fullName>
    </submittedName>
</protein>
<evidence type="ECO:0000256" key="1">
    <source>
        <dbReference type="SAM" id="MobiDB-lite"/>
    </source>
</evidence>
<dbReference type="EMBL" id="CP031389">
    <property type="protein sequence ID" value="QPH11657.1"/>
    <property type="molecule type" value="Genomic_DNA"/>
</dbReference>
<organism evidence="2 3">
    <name type="scientific">Epichloe festucae (strain Fl1)</name>
    <dbReference type="NCBI Taxonomy" id="877507"/>
    <lineage>
        <taxon>Eukaryota</taxon>
        <taxon>Fungi</taxon>
        <taxon>Dikarya</taxon>
        <taxon>Ascomycota</taxon>
        <taxon>Pezizomycotina</taxon>
        <taxon>Sordariomycetes</taxon>
        <taxon>Hypocreomycetidae</taxon>
        <taxon>Hypocreales</taxon>
        <taxon>Clavicipitaceae</taxon>
        <taxon>Epichloe</taxon>
    </lineage>
</organism>
<gene>
    <name evidence="2" type="ORF">C2857_003506</name>
</gene>
<accession>A0A7U3SN48</accession>
<dbReference type="AlphaFoldDB" id="A0A7U3SN48"/>
<reference evidence="2 3" key="1">
    <citation type="journal article" date="2018" name="PLoS Genet.">
        <title>Repeat elements organise 3D genome structure and mediate transcription in the filamentous fungus Epichloe festucae.</title>
        <authorList>
            <person name="Winter D.J."/>
            <person name="Ganley A.R.D."/>
            <person name="Young C.A."/>
            <person name="Liachko I."/>
            <person name="Schardl C.L."/>
            <person name="Dupont P.Y."/>
            <person name="Berry D."/>
            <person name="Ram A."/>
            <person name="Scott B."/>
            <person name="Cox M.P."/>
        </authorList>
    </citation>
    <scope>NUCLEOTIDE SEQUENCE [LARGE SCALE GENOMIC DNA]</scope>
    <source>
        <strain evidence="2 3">Fl1</strain>
    </source>
</reference>
<keyword evidence="3" id="KW-1185">Reference proteome</keyword>
<feature type="region of interest" description="Disordered" evidence="1">
    <location>
        <begin position="160"/>
        <end position="179"/>
    </location>
</feature>
<feature type="compositionally biased region" description="Polar residues" evidence="1">
    <location>
        <begin position="7"/>
        <end position="22"/>
    </location>
</feature>
<evidence type="ECO:0000313" key="2">
    <source>
        <dbReference type="EMBL" id="QPH11657.1"/>
    </source>
</evidence>
<sequence length="179" mass="19619">MVDTDQRLQQSSTADISPSSEGRPSLKVFSFPMAEFKCFWEKKANSERLVAITAVANSRRTLLGSAAVRLSLQQGLRAFLGPSLNEPTDSTRALSSSKKMRPKPPSFRCLCGSIAWKRCYVKVANAHIRVLVGLLGLGVVEKRREHPEQAFVIAADDEKCIGSRGGPDAEREARSSVSR</sequence>
<dbReference type="Proteomes" id="UP000594364">
    <property type="component" value="Chromosome 5"/>
</dbReference>